<comment type="similarity">
    <text evidence="2 6">Belongs to the 4-toluene sulfonate uptake permease (TSUP) (TC 2.A.102) family.</text>
</comment>
<proteinExistence type="inferred from homology"/>
<comment type="subcellular location">
    <subcellularLocation>
        <location evidence="6">Cell membrane</location>
        <topology evidence="6">Multi-pass membrane protein</topology>
    </subcellularLocation>
    <subcellularLocation>
        <location evidence="1">Membrane</location>
        <topology evidence="1">Multi-pass membrane protein</topology>
    </subcellularLocation>
</comment>
<dbReference type="InterPro" id="IPR051598">
    <property type="entry name" value="TSUP/Inactive_protease-like"/>
</dbReference>
<keyword evidence="6" id="KW-1003">Cell membrane</keyword>
<dbReference type="AlphaFoldDB" id="A0ABD4ZP51"/>
<evidence type="ECO:0000313" key="7">
    <source>
        <dbReference type="EMBL" id="MDL4934450.1"/>
    </source>
</evidence>
<evidence type="ECO:0000256" key="4">
    <source>
        <dbReference type="ARBA" id="ARBA00022989"/>
    </source>
</evidence>
<evidence type="ECO:0000256" key="5">
    <source>
        <dbReference type="ARBA" id="ARBA00023136"/>
    </source>
</evidence>
<dbReference type="Proteomes" id="UP001241571">
    <property type="component" value="Unassembled WGS sequence"/>
</dbReference>
<keyword evidence="3 6" id="KW-0812">Transmembrane</keyword>
<feature type="transmembrane region" description="Helical" evidence="6">
    <location>
        <begin position="205"/>
        <end position="225"/>
    </location>
</feature>
<feature type="transmembrane region" description="Helical" evidence="6">
    <location>
        <begin position="73"/>
        <end position="91"/>
    </location>
</feature>
<comment type="caution">
    <text evidence="7">The sequence shown here is derived from an EMBL/GenBank/DDBJ whole genome shotgun (WGS) entry which is preliminary data.</text>
</comment>
<dbReference type="PANTHER" id="PTHR43701:SF2">
    <property type="entry name" value="MEMBRANE TRANSPORTER PROTEIN YJNA-RELATED"/>
    <property type="match status" value="1"/>
</dbReference>
<organism evidence="7 8">
    <name type="scientific">Enterococcus gallinarum</name>
    <dbReference type="NCBI Taxonomy" id="1353"/>
    <lineage>
        <taxon>Bacteria</taxon>
        <taxon>Bacillati</taxon>
        <taxon>Bacillota</taxon>
        <taxon>Bacilli</taxon>
        <taxon>Lactobacillales</taxon>
        <taxon>Enterococcaceae</taxon>
        <taxon>Enterococcus</taxon>
    </lineage>
</organism>
<keyword evidence="5 6" id="KW-0472">Membrane</keyword>
<feature type="transmembrane region" description="Helical" evidence="6">
    <location>
        <begin position="106"/>
        <end position="125"/>
    </location>
</feature>
<reference evidence="7 8" key="1">
    <citation type="submission" date="2023-06" db="EMBL/GenBank/DDBJ databases">
        <title>Acute promotion of culturable opportunistic pathogens and persistent increase of antibiotic resistance following antibiotic exposure in mouse gut microbiota.</title>
        <authorList>
            <person name="Li L."/>
            <person name="Wang B."/>
            <person name="Sun Y."/>
            <person name="Wang M."/>
            <person name="Xu H."/>
        </authorList>
    </citation>
    <scope>NUCLEOTIDE SEQUENCE [LARGE SCALE GENOMIC DNA]</scope>
    <source>
        <strain evidence="7 8">CRI2_2</strain>
    </source>
</reference>
<evidence type="ECO:0000256" key="1">
    <source>
        <dbReference type="ARBA" id="ARBA00004141"/>
    </source>
</evidence>
<protein>
    <recommendedName>
        <fullName evidence="6">Probable membrane transporter protein</fullName>
    </recommendedName>
</protein>
<accession>A0ABD4ZP51</accession>
<dbReference type="RefSeq" id="WP_167757162.1">
    <property type="nucleotide sequence ID" value="NZ_CP078505.1"/>
</dbReference>
<dbReference type="EMBL" id="JASUBT010000001">
    <property type="protein sequence ID" value="MDL4934450.1"/>
    <property type="molecule type" value="Genomic_DNA"/>
</dbReference>
<keyword evidence="4 6" id="KW-1133">Transmembrane helix</keyword>
<name>A0ABD4ZP51_ENTGA</name>
<dbReference type="GO" id="GO:0005886">
    <property type="term" value="C:plasma membrane"/>
    <property type="evidence" value="ECO:0007669"/>
    <property type="project" value="UniProtKB-SubCell"/>
</dbReference>
<evidence type="ECO:0000313" key="8">
    <source>
        <dbReference type="Proteomes" id="UP001241571"/>
    </source>
</evidence>
<feature type="transmembrane region" description="Helical" evidence="6">
    <location>
        <begin position="137"/>
        <end position="169"/>
    </location>
</feature>
<sequence length="257" mass="28140">MLLIYFVTILLSNTVGALSGMGGGVIIKPILDFLGFHSLSSIAFYSSVAVFVMSISSTYKQYQNGIYIDWRKAISISFGSLIGGLLGDWLLNQALLIFSNQGKVQFIQYVIMLVTLVIVLLYNQLSTWTFQFKGLSTFFLIGLILGILSTFLGIGGGPINVACLILFFGMDVKTATVYSIITIFFSQLAKLGSISISTGFGIFDLTVLWVIIPAAILGGYIGGFFSKKMSDQSVSHLYSFIVIFVILLNVYNLWTVL</sequence>
<feature type="transmembrane region" description="Helical" evidence="6">
    <location>
        <begin position="33"/>
        <end position="52"/>
    </location>
</feature>
<dbReference type="Pfam" id="PF01925">
    <property type="entry name" value="TauE"/>
    <property type="match status" value="1"/>
</dbReference>
<evidence type="ECO:0000256" key="3">
    <source>
        <dbReference type="ARBA" id="ARBA00022692"/>
    </source>
</evidence>
<dbReference type="PANTHER" id="PTHR43701">
    <property type="entry name" value="MEMBRANE TRANSPORTER PROTEIN MJ0441-RELATED"/>
    <property type="match status" value="1"/>
</dbReference>
<dbReference type="InterPro" id="IPR002781">
    <property type="entry name" value="TM_pro_TauE-like"/>
</dbReference>
<evidence type="ECO:0000256" key="6">
    <source>
        <dbReference type="RuleBase" id="RU363041"/>
    </source>
</evidence>
<gene>
    <name evidence="7" type="ORF">QRX88_01810</name>
</gene>
<evidence type="ECO:0000256" key="2">
    <source>
        <dbReference type="ARBA" id="ARBA00009142"/>
    </source>
</evidence>
<feature type="transmembrane region" description="Helical" evidence="6">
    <location>
        <begin position="237"/>
        <end position="254"/>
    </location>
</feature>